<comment type="subcellular location">
    <subcellularLocation>
        <location evidence="1">Membrane</location>
        <topology evidence="1">Multi-pass membrane protein</topology>
    </subcellularLocation>
</comment>
<evidence type="ECO:0000313" key="6">
    <source>
        <dbReference type="EMBL" id="GAL00432.1"/>
    </source>
</evidence>
<dbReference type="EMBL" id="BBMM01000005">
    <property type="protein sequence ID" value="GAL00432.1"/>
    <property type="molecule type" value="Genomic_DNA"/>
</dbReference>
<name>A0A090QYD4_NONUL</name>
<evidence type="ECO:0000256" key="2">
    <source>
        <dbReference type="ARBA" id="ARBA00022692"/>
    </source>
</evidence>
<evidence type="ECO:0000256" key="1">
    <source>
        <dbReference type="ARBA" id="ARBA00004141"/>
    </source>
</evidence>
<gene>
    <name evidence="6" type="ORF">JCM19314_2040</name>
</gene>
<evidence type="ECO:0000256" key="5">
    <source>
        <dbReference type="SAM" id="Phobius"/>
    </source>
</evidence>
<organism evidence="6 7">
    <name type="scientific">Nonlabens ulvanivorans</name>
    <name type="common">Persicivirga ulvanivorans</name>
    <dbReference type="NCBI Taxonomy" id="906888"/>
    <lineage>
        <taxon>Bacteria</taxon>
        <taxon>Pseudomonadati</taxon>
        <taxon>Bacteroidota</taxon>
        <taxon>Flavobacteriia</taxon>
        <taxon>Flavobacteriales</taxon>
        <taxon>Flavobacteriaceae</taxon>
        <taxon>Nonlabens</taxon>
    </lineage>
</organism>
<dbReference type="AlphaFoldDB" id="A0A090QYD4"/>
<dbReference type="InterPro" id="IPR019109">
    <property type="entry name" value="MamF_MmsF"/>
</dbReference>
<dbReference type="Proteomes" id="UP000029226">
    <property type="component" value="Unassembled WGS sequence"/>
</dbReference>
<evidence type="ECO:0000313" key="7">
    <source>
        <dbReference type="Proteomes" id="UP000029226"/>
    </source>
</evidence>
<comment type="caution">
    <text evidence="6">The sequence shown here is derived from an EMBL/GenBank/DDBJ whole genome shotgun (WGS) entry which is preliminary data.</text>
</comment>
<evidence type="ECO:0000256" key="3">
    <source>
        <dbReference type="ARBA" id="ARBA00022989"/>
    </source>
</evidence>
<protein>
    <recommendedName>
        <fullName evidence="8">DUF4870 domain-containing protein</fullName>
    </recommendedName>
</protein>
<feature type="transmembrane region" description="Helical" evidence="5">
    <location>
        <begin position="62"/>
        <end position="86"/>
    </location>
</feature>
<keyword evidence="2 5" id="KW-0812">Transmembrane</keyword>
<accession>A0A090QYD4</accession>
<feature type="transmembrane region" description="Helical" evidence="5">
    <location>
        <begin position="106"/>
        <end position="133"/>
    </location>
</feature>
<keyword evidence="4 5" id="KW-0472">Membrane</keyword>
<proteinExistence type="predicted"/>
<evidence type="ECO:0008006" key="8">
    <source>
        <dbReference type="Google" id="ProtNLM"/>
    </source>
</evidence>
<reference evidence="6 7" key="1">
    <citation type="journal article" date="2014" name="Genome Announc.">
        <title>Draft Genome Sequences of Marine Flavobacterium Nonlabens Strains NR17, NR24, NR27, NR32, NR33, and Ara13.</title>
        <authorList>
            <person name="Nakanishi M."/>
            <person name="Meirelles P."/>
            <person name="Suzuki R."/>
            <person name="Takatani N."/>
            <person name="Mino S."/>
            <person name="Suda W."/>
            <person name="Oshima K."/>
            <person name="Hattori M."/>
            <person name="Ohkuma M."/>
            <person name="Hosokawa M."/>
            <person name="Miyashita K."/>
            <person name="Thompson F.L."/>
            <person name="Niwa A."/>
            <person name="Sawabe T."/>
            <person name="Sawabe T."/>
        </authorList>
    </citation>
    <scope>NUCLEOTIDE SEQUENCE [LARGE SCALE GENOMIC DNA]</scope>
    <source>
        <strain evidence="7">JCM19314</strain>
    </source>
</reference>
<sequence>MENTLQNNHRNLATCLHLLSFGKWLFPLGNFILPILLWMVNSKKSDFVDHHGKQVINFQLSMTLYSIALAVIAAIILVVAFASGGIEFLEGLDRMDGDEWMHGEHMGIFATMIGVGILFGGALLLIGIVDLVYTIRGAMQANDGGVLFKYPLTIPFLSTKTESNNTTT</sequence>
<dbReference type="Pfam" id="PF09685">
    <property type="entry name" value="MamF_MmsF"/>
    <property type="match status" value="1"/>
</dbReference>
<evidence type="ECO:0000256" key="4">
    <source>
        <dbReference type="ARBA" id="ARBA00023136"/>
    </source>
</evidence>
<feature type="transmembrane region" description="Helical" evidence="5">
    <location>
        <begin position="24"/>
        <end position="41"/>
    </location>
</feature>
<keyword evidence="3 5" id="KW-1133">Transmembrane helix</keyword>